<dbReference type="KEGG" id="mff:MFFC18_38430"/>
<dbReference type="Pfam" id="PF01704">
    <property type="entry name" value="UDPGP"/>
    <property type="match status" value="1"/>
</dbReference>
<sequence>MNNLMHLTHRRLKLNATIDSGLRQQLEQYEQQHVLQFWDQLDAEQQSSLAESLSNIDFAQLGELFAAASSESSWAELAAAAKVPPAKTLEDFANAASFAKAREKGLETLRGGKVAMVIVAGGQGSRLGFDHPKGLFPIGPISERTLFQIFFENVKARGAESDTTIPLYIMTSPPTHVETVEFLKQNNWFGIDEKDVRVFCQGTMPAVDENGKLILESKGSIFRSPDGHGGTLKALEVNGCLADMEQRGIEHLFYAQIDNPLVQVCHPALIGYHVLSGSEMTSQVVRKSEPLQKVGNVVEVDGVVQIIEYSDLPEEYARQTNDDGSLKLWAGSIAVHIFTADFLKRSVANADSLPFHRAHKKVPFVNTEGTLVSPDAPNAFKFEKFIFDLLPSAKNAIVCEVDPAEGFCAVKNAPPAPSETPQHVKDAIANLHRSWLESAGATVADEVKVEISPLFATDREALAAKIEPGTTIDSDKYFDA</sequence>
<dbReference type="GO" id="GO:0070569">
    <property type="term" value="F:uridylyltransferase activity"/>
    <property type="evidence" value="ECO:0007669"/>
    <property type="project" value="InterPro"/>
</dbReference>
<keyword evidence="3 4" id="KW-0548">Nucleotidyltransferase</keyword>
<organism evidence="4 5">
    <name type="scientific">Mariniblastus fucicola</name>
    <dbReference type="NCBI Taxonomy" id="980251"/>
    <lineage>
        <taxon>Bacteria</taxon>
        <taxon>Pseudomonadati</taxon>
        <taxon>Planctomycetota</taxon>
        <taxon>Planctomycetia</taxon>
        <taxon>Pirellulales</taxon>
        <taxon>Pirellulaceae</taxon>
        <taxon>Mariniblastus</taxon>
    </lineage>
</organism>
<evidence type="ECO:0000256" key="1">
    <source>
        <dbReference type="ARBA" id="ARBA00010401"/>
    </source>
</evidence>
<reference evidence="4" key="1">
    <citation type="submission" date="2019-08" db="EMBL/GenBank/DDBJ databases">
        <title>Deep-cultivation of Planctomycetes and their phenomic and genomic characterization uncovers novel biology.</title>
        <authorList>
            <person name="Wiegand S."/>
            <person name="Jogler M."/>
            <person name="Boedeker C."/>
            <person name="Pinto D."/>
            <person name="Vollmers J."/>
            <person name="Rivas-Marin E."/>
            <person name="Kohn T."/>
            <person name="Peeters S.H."/>
            <person name="Heuer A."/>
            <person name="Rast P."/>
            <person name="Oberbeckmann S."/>
            <person name="Bunk B."/>
            <person name="Jeske O."/>
            <person name="Meyerdierks A."/>
            <person name="Storesund J.E."/>
            <person name="Kallscheuer N."/>
            <person name="Luecker S."/>
            <person name="Lage O.M."/>
            <person name="Pohl T."/>
            <person name="Merkel B.J."/>
            <person name="Hornburger P."/>
            <person name="Mueller R.-W."/>
            <person name="Bruemmer F."/>
            <person name="Labrenz M."/>
            <person name="Spormann A.M."/>
            <person name="Op den Camp H."/>
            <person name="Overmann J."/>
            <person name="Amann R."/>
            <person name="Jetten M.S.M."/>
            <person name="Mascher T."/>
            <person name="Medema M.H."/>
            <person name="Devos D.P."/>
            <person name="Kaster A.-K."/>
            <person name="Ovreas L."/>
            <person name="Rohde M."/>
            <person name="Galperin M.Y."/>
            <person name="Jogler C."/>
        </authorList>
    </citation>
    <scope>NUCLEOTIDE SEQUENCE [LARGE SCALE GENOMIC DNA]</scope>
    <source>
        <strain evidence="4">FC18</strain>
    </source>
</reference>
<evidence type="ECO:0000313" key="4">
    <source>
        <dbReference type="EMBL" id="QEG23938.1"/>
    </source>
</evidence>
<dbReference type="InterPro" id="IPR002618">
    <property type="entry name" value="UDPGP_fam"/>
</dbReference>
<name>A0A5B9PCA6_9BACT</name>
<dbReference type="STRING" id="980251.GCA_001642875_04258"/>
<dbReference type="EC" id="2.7.7.-" evidence="4"/>
<evidence type="ECO:0000313" key="5">
    <source>
        <dbReference type="Proteomes" id="UP000322214"/>
    </source>
</evidence>
<dbReference type="CDD" id="cd04193">
    <property type="entry name" value="UDPGlcNAc_PPase"/>
    <property type="match status" value="1"/>
</dbReference>
<evidence type="ECO:0000256" key="2">
    <source>
        <dbReference type="ARBA" id="ARBA00022679"/>
    </source>
</evidence>
<accession>A0A5B9PCA6</accession>
<keyword evidence="2 4" id="KW-0808">Transferase</keyword>
<comment type="similarity">
    <text evidence="1">Belongs to the UDPGP type 1 family.</text>
</comment>
<dbReference type="Proteomes" id="UP000322214">
    <property type="component" value="Chromosome"/>
</dbReference>
<evidence type="ECO:0000256" key="3">
    <source>
        <dbReference type="ARBA" id="ARBA00022695"/>
    </source>
</evidence>
<dbReference type="AlphaFoldDB" id="A0A5B9PCA6"/>
<protein>
    <submittedName>
        <fullName evidence="4">Putative uridylyltransferase</fullName>
        <ecNumber evidence="4">2.7.7.-</ecNumber>
    </submittedName>
</protein>
<keyword evidence="5" id="KW-1185">Reference proteome</keyword>
<proteinExistence type="inferred from homology"/>
<dbReference type="EMBL" id="CP042912">
    <property type="protein sequence ID" value="QEG23938.1"/>
    <property type="molecule type" value="Genomic_DNA"/>
</dbReference>
<dbReference type="Gene3D" id="3.90.550.10">
    <property type="entry name" value="Spore Coat Polysaccharide Biosynthesis Protein SpsA, Chain A"/>
    <property type="match status" value="1"/>
</dbReference>
<dbReference type="PANTHER" id="PTHR11952:SF2">
    <property type="entry name" value="LD24639P"/>
    <property type="match status" value="1"/>
</dbReference>
<dbReference type="InterPro" id="IPR039741">
    <property type="entry name" value="UDP-sugar_pyrophosphorylase"/>
</dbReference>
<dbReference type="SUPFAM" id="SSF53448">
    <property type="entry name" value="Nucleotide-diphospho-sugar transferases"/>
    <property type="match status" value="1"/>
</dbReference>
<gene>
    <name evidence="4" type="ORF">MFFC18_38430</name>
</gene>
<dbReference type="PANTHER" id="PTHR11952">
    <property type="entry name" value="UDP- GLUCOSE PYROPHOSPHORYLASE"/>
    <property type="match status" value="1"/>
</dbReference>
<dbReference type="InterPro" id="IPR029044">
    <property type="entry name" value="Nucleotide-diphossugar_trans"/>
</dbReference>